<accession>A0A562L8A9</accession>
<dbReference type="AlphaFoldDB" id="A0A562L8A9"/>
<proteinExistence type="predicted"/>
<evidence type="ECO:0000313" key="3">
    <source>
        <dbReference type="Proteomes" id="UP000315167"/>
    </source>
</evidence>
<evidence type="ECO:0000256" key="1">
    <source>
        <dbReference type="SAM" id="SignalP"/>
    </source>
</evidence>
<keyword evidence="1" id="KW-0732">Signal</keyword>
<dbReference type="SUPFAM" id="SSF50969">
    <property type="entry name" value="YVTN repeat-like/Quinoprotein amine dehydrogenase"/>
    <property type="match status" value="1"/>
</dbReference>
<dbReference type="EMBL" id="VLKN01000003">
    <property type="protein sequence ID" value="TWI03825.1"/>
    <property type="molecule type" value="Genomic_DNA"/>
</dbReference>
<dbReference type="OrthoDB" id="136825at2"/>
<evidence type="ECO:0000313" key="2">
    <source>
        <dbReference type="EMBL" id="TWI03825.1"/>
    </source>
</evidence>
<keyword evidence="3" id="KW-1185">Reference proteome</keyword>
<feature type="signal peptide" evidence="1">
    <location>
        <begin position="1"/>
        <end position="27"/>
    </location>
</feature>
<reference evidence="2 3" key="1">
    <citation type="journal article" date="2015" name="Stand. Genomic Sci.">
        <title>Genomic Encyclopedia of Bacterial and Archaeal Type Strains, Phase III: the genomes of soil and plant-associated and newly described type strains.</title>
        <authorList>
            <person name="Whitman W.B."/>
            <person name="Woyke T."/>
            <person name="Klenk H.P."/>
            <person name="Zhou Y."/>
            <person name="Lilburn T.G."/>
            <person name="Beck B.J."/>
            <person name="De Vos P."/>
            <person name="Vandamme P."/>
            <person name="Eisen J.A."/>
            <person name="Garrity G."/>
            <person name="Hugenholtz P."/>
            <person name="Kyrpides N.C."/>
        </authorList>
    </citation>
    <scope>NUCLEOTIDE SEQUENCE [LARGE SCALE GENOMIC DNA]</scope>
    <source>
        <strain evidence="2 3">CGMCC 1.10821</strain>
    </source>
</reference>
<dbReference type="Pfam" id="PF08309">
    <property type="entry name" value="LVIVD"/>
    <property type="match status" value="4"/>
</dbReference>
<dbReference type="RefSeq" id="WP_144899116.1">
    <property type="nucleotide sequence ID" value="NZ_VLKN01000003.1"/>
</dbReference>
<dbReference type="Proteomes" id="UP000315167">
    <property type="component" value="Unassembled WGS sequence"/>
</dbReference>
<evidence type="ECO:0008006" key="4">
    <source>
        <dbReference type="Google" id="ProtNLM"/>
    </source>
</evidence>
<dbReference type="InterPro" id="IPR013211">
    <property type="entry name" value="LVIVD"/>
</dbReference>
<comment type="caution">
    <text evidence="2">The sequence shown here is derived from an EMBL/GenBank/DDBJ whole genome shotgun (WGS) entry which is preliminary data.</text>
</comment>
<dbReference type="InterPro" id="IPR011044">
    <property type="entry name" value="Quino_amine_DH_bsu"/>
</dbReference>
<protein>
    <recommendedName>
        <fullName evidence="4">LVIVD repeat-containing protein</fullName>
    </recommendedName>
</protein>
<feature type="chain" id="PRO_5022059926" description="LVIVD repeat-containing protein" evidence="1">
    <location>
        <begin position="28"/>
        <end position="667"/>
    </location>
</feature>
<sequence>MSPQLLTVALLSALALSPALHATPAQAAAGKDRTLELSLIRGGAVSAEPIVDGRYVHIPTGRVLATWNYAQPSAPLRIATTEPADGAINSLVRRGDYLYASWRGHDGTSGVATYSLADQDRPVLVAQDTDYVDSKEKFVIGIAVANDHLYLFDNNHGVFVSNLADPAKPSFVRSAIESTPTQYTRLVTHGNVIHATGRSWIGGTVLHLYDVSNPDAPYRMAEHLVDGLDSFSLTPEPGLAIGIGNQLSLFDLSNPMQMIKRGWLDVPPATHGLRVGTHYYSFGYSDGVDIWNIADIDAPSAAGHLDISTLGGRHAVTLGKTVLLQTDTDLMQSLDVSAPAKPRHVATSWLPGGVGARDVAPLFHDRTLLLLQPNYGLMLSDSRTLAPLSRFEADLPAYLQSRSFEQLSLVGDTAYVVAWGYGLINVDLSDPRQPVELGRLPFPFAAVLDVKDDYAYIAKWTNGGLFGVADVSDPTKPRLVWQGGLSAQPYRLKVDKGHAFLVESAEPNSDTGGLRIYNLNDPAQPVEVAHLNKGCGNAFDLSIDSEVSLAYVACASGMQVIDISKPEAPMLIGHYESGESSGFNKVAQRRDRAWFADNNGLHELDVSDPTSPRLLKQTELGHQVPQRMQALADGRLVVLGGETGVHVFSRTKGRPSGTPRADGRLDP</sequence>
<name>A0A562L8A9_9GAMM</name>
<gene>
    <name evidence="2" type="ORF">IP90_01641</name>
</gene>
<organism evidence="2 3">
    <name type="scientific">Luteimonas cucumeris</name>
    <dbReference type="NCBI Taxonomy" id="985012"/>
    <lineage>
        <taxon>Bacteria</taxon>
        <taxon>Pseudomonadati</taxon>
        <taxon>Pseudomonadota</taxon>
        <taxon>Gammaproteobacteria</taxon>
        <taxon>Lysobacterales</taxon>
        <taxon>Lysobacteraceae</taxon>
        <taxon>Luteimonas</taxon>
    </lineage>
</organism>